<gene>
    <name evidence="4" type="ORF">SLOPH_1955</name>
</gene>
<dbReference type="InterPro" id="IPR042487">
    <property type="entry name" value="RuvBL1/2_DNA/RNA_bd_dom"/>
</dbReference>
<organism evidence="4 5">
    <name type="scientific">Spraguea lophii (strain 42_110)</name>
    <name type="common">Microsporidian parasite</name>
    <dbReference type="NCBI Taxonomy" id="1358809"/>
    <lineage>
        <taxon>Eukaryota</taxon>
        <taxon>Fungi</taxon>
        <taxon>Fungi incertae sedis</taxon>
        <taxon>Microsporidia</taxon>
        <taxon>Spragueidae</taxon>
        <taxon>Spraguea</taxon>
    </lineage>
</organism>
<dbReference type="EC" id="3.6.4.12" evidence="1"/>
<feature type="domain" description="TIP49 P-loop" evidence="3">
    <location>
        <begin position="93"/>
        <end position="311"/>
    </location>
</feature>
<evidence type="ECO:0000256" key="1">
    <source>
        <dbReference type="RuleBase" id="RU363048"/>
    </source>
</evidence>
<keyword evidence="1" id="KW-0547">Nucleotide-binding</keyword>
<dbReference type="VEuPathDB" id="MicrosporidiaDB:SLOPH_1955"/>
<accession>S7XHR4</accession>
<dbReference type="GO" id="GO:0005634">
    <property type="term" value="C:nucleus"/>
    <property type="evidence" value="ECO:0007669"/>
    <property type="project" value="UniProtKB-SubCell"/>
</dbReference>
<evidence type="ECO:0000313" key="4">
    <source>
        <dbReference type="EMBL" id="EPR78584.1"/>
    </source>
</evidence>
<dbReference type="Pfam" id="PF06068">
    <property type="entry name" value="TIP49"/>
    <property type="match status" value="1"/>
</dbReference>
<comment type="catalytic activity">
    <reaction evidence="1">
        <text>ATP + H2O = ADP + phosphate + H(+)</text>
        <dbReference type="Rhea" id="RHEA:13065"/>
        <dbReference type="ChEBI" id="CHEBI:15377"/>
        <dbReference type="ChEBI" id="CHEBI:15378"/>
        <dbReference type="ChEBI" id="CHEBI:30616"/>
        <dbReference type="ChEBI" id="CHEBI:43474"/>
        <dbReference type="ChEBI" id="CHEBI:456216"/>
        <dbReference type="EC" id="3.6.4.12"/>
    </reaction>
</comment>
<dbReference type="InterPro" id="IPR012340">
    <property type="entry name" value="NA-bd_OB-fold"/>
</dbReference>
<sequence length="382" mass="43658">MPINKQTIHSQNNNKNTITPQDNDNLLSNVKKLNKIYNIMNNNTYIIYGEKDTGKSAFIQTLENKIYIDSSELMKYYNNTNTYNTNINNTHTNTYNTNINNTHTTNTNTITNIESKIYSELLNIIRSCITITLTEPTTKIIGEVVDISSKLTLRTKDMESIFSIGDKMLEELKNQRITKGDIIAINKYDGTVEKKGRIDMNGIEGIDTQIVEEPEGEIIRNENEIKNITLYEMDIINYNNNNMSGNRGNVMGGNVVNGNNNTMNGNTTYNNINNNITDEIREDVDNRIQDWIEEGNSIIDSKVLIIDNASKEIIEIIRNIKTRYKIKILLFTNDYNSIYDSRDNPSYDSNNNITTINNTTTNITTNNHTTNNNHIYSNTIVL</sequence>
<keyword evidence="1" id="KW-0227">DNA damage</keyword>
<keyword evidence="1" id="KW-0539">Nucleus</keyword>
<dbReference type="GO" id="GO:0006281">
    <property type="term" value="P:DNA repair"/>
    <property type="evidence" value="ECO:0007669"/>
    <property type="project" value="UniProtKB-KW"/>
</dbReference>
<feature type="non-terminal residue" evidence="4">
    <location>
        <position position="382"/>
    </location>
</feature>
<dbReference type="Proteomes" id="UP000014978">
    <property type="component" value="Unassembled WGS sequence"/>
</dbReference>
<dbReference type="AlphaFoldDB" id="S7XHR4"/>
<name>S7XHR4_SPRLO</name>
<evidence type="ECO:0000259" key="3">
    <source>
        <dbReference type="Pfam" id="PF06068"/>
    </source>
</evidence>
<comment type="caution">
    <text evidence="4">The sequence shown here is derived from an EMBL/GenBank/DDBJ whole genome shotgun (WGS) entry which is preliminary data.</text>
</comment>
<protein>
    <recommendedName>
        <fullName evidence="1">RuvB-like helicase</fullName>
        <ecNumber evidence="1">3.6.4.12</ecNumber>
    </recommendedName>
</protein>
<dbReference type="SUPFAM" id="SSF50249">
    <property type="entry name" value="Nucleic acid-binding proteins"/>
    <property type="match status" value="1"/>
</dbReference>
<keyword evidence="1" id="KW-0347">Helicase</keyword>
<comment type="function">
    <text evidence="1">DNA helicase participates in several chromatin remodeling complexes, including the SWR1 and the INO80 complexes.</text>
</comment>
<keyword evidence="1" id="KW-0804">Transcription</keyword>
<dbReference type="InterPro" id="IPR010339">
    <property type="entry name" value="TIP49_P-loop"/>
</dbReference>
<feature type="region of interest" description="Disordered" evidence="2">
    <location>
        <begin position="1"/>
        <end position="23"/>
    </location>
</feature>
<dbReference type="InterPro" id="IPR027238">
    <property type="entry name" value="RuvB-like"/>
</dbReference>
<keyword evidence="1" id="KW-0805">Transcription regulation</keyword>
<dbReference type="STRING" id="1358809.S7XHR4"/>
<dbReference type="HOGENOM" id="CLU_723954_0_0_1"/>
<keyword evidence="1" id="KW-0378">Hydrolase</keyword>
<comment type="similarity">
    <text evidence="1">Belongs to the RuvB family.</text>
</comment>
<dbReference type="EMBL" id="ATCN01000692">
    <property type="protein sequence ID" value="EPR78584.1"/>
    <property type="molecule type" value="Genomic_DNA"/>
</dbReference>
<keyword evidence="5" id="KW-1185">Reference proteome</keyword>
<reference evidence="5" key="1">
    <citation type="journal article" date="2013" name="PLoS Genet.">
        <title>The genome of Spraguea lophii and the basis of host-microsporidian interactions.</title>
        <authorList>
            <person name="Campbell S.E."/>
            <person name="Williams T.A."/>
            <person name="Yousuf A."/>
            <person name="Soanes D.M."/>
            <person name="Paszkiewicz K.H."/>
            <person name="Williams B.A.P."/>
        </authorList>
    </citation>
    <scope>NUCLEOTIDE SEQUENCE [LARGE SCALE GENOMIC DNA]</scope>
    <source>
        <strain evidence="5">42_110</strain>
    </source>
</reference>
<comment type="subcellular location">
    <subcellularLocation>
        <location evidence="1">Nucleus</location>
    </subcellularLocation>
</comment>
<keyword evidence="1" id="KW-0234">DNA repair</keyword>
<dbReference type="Gene3D" id="2.40.50.360">
    <property type="entry name" value="RuvB-like helicase, domain II"/>
    <property type="match status" value="1"/>
</dbReference>
<keyword evidence="1" id="KW-0156">Chromatin regulator</keyword>
<evidence type="ECO:0000256" key="2">
    <source>
        <dbReference type="SAM" id="MobiDB-lite"/>
    </source>
</evidence>
<dbReference type="PANTHER" id="PTHR11093">
    <property type="entry name" value="RUVB-RELATED REPTIN AND PONTIN"/>
    <property type="match status" value="1"/>
</dbReference>
<keyword evidence="1" id="KW-0067">ATP-binding</keyword>
<dbReference type="GO" id="GO:0016887">
    <property type="term" value="F:ATP hydrolysis activity"/>
    <property type="evidence" value="ECO:0007669"/>
    <property type="project" value="RHEA"/>
</dbReference>
<evidence type="ECO:0000313" key="5">
    <source>
        <dbReference type="Proteomes" id="UP000014978"/>
    </source>
</evidence>
<dbReference type="OrthoDB" id="10060499at2759"/>
<dbReference type="GO" id="GO:0005524">
    <property type="term" value="F:ATP binding"/>
    <property type="evidence" value="ECO:0007669"/>
    <property type="project" value="UniProtKB-KW"/>
</dbReference>
<dbReference type="GO" id="GO:0006325">
    <property type="term" value="P:chromatin organization"/>
    <property type="evidence" value="ECO:0007669"/>
    <property type="project" value="UniProtKB-KW"/>
</dbReference>
<dbReference type="GO" id="GO:0003678">
    <property type="term" value="F:DNA helicase activity"/>
    <property type="evidence" value="ECO:0007669"/>
    <property type="project" value="UniProtKB-EC"/>
</dbReference>
<proteinExistence type="inferred from homology"/>
<dbReference type="InParanoid" id="S7XHR4"/>